<dbReference type="Pfam" id="PF13560">
    <property type="entry name" value="HTH_31"/>
    <property type="match status" value="1"/>
</dbReference>
<protein>
    <submittedName>
        <fullName evidence="3">Transcriptional regulator</fullName>
    </submittedName>
</protein>
<dbReference type="InterPro" id="IPR010982">
    <property type="entry name" value="Lambda_DNA-bd_dom_sf"/>
</dbReference>
<organism evidence="3 4">
    <name type="scientific">Streptomyces inusitatus</name>
    <dbReference type="NCBI Taxonomy" id="68221"/>
    <lineage>
        <taxon>Bacteria</taxon>
        <taxon>Bacillati</taxon>
        <taxon>Actinomycetota</taxon>
        <taxon>Actinomycetes</taxon>
        <taxon>Kitasatosporales</taxon>
        <taxon>Streptomycetaceae</taxon>
        <taxon>Streptomyces</taxon>
    </lineage>
</organism>
<proteinExistence type="predicted"/>
<gene>
    <name evidence="3" type="ORF">GCM10010387_08950</name>
</gene>
<dbReference type="Pfam" id="PF19054">
    <property type="entry name" value="DUF5753"/>
    <property type="match status" value="1"/>
</dbReference>
<dbReference type="GO" id="GO:0003677">
    <property type="term" value="F:DNA binding"/>
    <property type="evidence" value="ECO:0007669"/>
    <property type="project" value="InterPro"/>
</dbReference>
<reference evidence="3" key="2">
    <citation type="submission" date="2020-09" db="EMBL/GenBank/DDBJ databases">
        <authorList>
            <person name="Sun Q."/>
            <person name="Ohkuma M."/>
        </authorList>
    </citation>
    <scope>NUCLEOTIDE SEQUENCE</scope>
    <source>
        <strain evidence="3">JCM 4988</strain>
    </source>
</reference>
<dbReference type="EMBL" id="BMWG01000002">
    <property type="protein sequence ID" value="GGZ18606.1"/>
    <property type="molecule type" value="Genomic_DNA"/>
</dbReference>
<sequence>MANRKELNPDASPQAALGARLRREREQRDWKQRELGERMGYSPTQVSHVETALKVATLPFCRAVDVVLGLAGTEESFEREWLGMKYGALLEGFPGFVGYEGRAVEVRLYEVGVIPGLLQTPEYAAVLADAYVERGAITDDQAKERTGLTAKRQAALVRTPPPLIFVVLDEGCIRRPVGGPAVMGAQLDRLLEFAEQPNASLQVAPFSMGERRPFNLPITVLTLPDRSLVFYAESAARGHLEREGRFVVPTLTAYHQLQKHALSQADSVAMINQVRKGTP</sequence>
<keyword evidence="4" id="KW-1185">Reference proteome</keyword>
<dbReference type="Proteomes" id="UP000630936">
    <property type="component" value="Unassembled WGS sequence"/>
</dbReference>
<feature type="region of interest" description="Disordered" evidence="1">
    <location>
        <begin position="1"/>
        <end position="27"/>
    </location>
</feature>
<evidence type="ECO:0000259" key="2">
    <source>
        <dbReference type="PROSITE" id="PS50943"/>
    </source>
</evidence>
<comment type="caution">
    <text evidence="3">The sequence shown here is derived from an EMBL/GenBank/DDBJ whole genome shotgun (WGS) entry which is preliminary data.</text>
</comment>
<dbReference type="SUPFAM" id="SSF47413">
    <property type="entry name" value="lambda repressor-like DNA-binding domains"/>
    <property type="match status" value="1"/>
</dbReference>
<evidence type="ECO:0000256" key="1">
    <source>
        <dbReference type="SAM" id="MobiDB-lite"/>
    </source>
</evidence>
<dbReference type="Gene3D" id="1.10.260.40">
    <property type="entry name" value="lambda repressor-like DNA-binding domains"/>
    <property type="match status" value="1"/>
</dbReference>
<dbReference type="AlphaFoldDB" id="A0A918PPY0"/>
<dbReference type="InterPro" id="IPR001387">
    <property type="entry name" value="Cro/C1-type_HTH"/>
</dbReference>
<evidence type="ECO:0000313" key="3">
    <source>
        <dbReference type="EMBL" id="GGZ18606.1"/>
    </source>
</evidence>
<feature type="domain" description="HTH cro/C1-type" evidence="2">
    <location>
        <begin position="21"/>
        <end position="51"/>
    </location>
</feature>
<reference evidence="3" key="1">
    <citation type="journal article" date="2014" name="Int. J. Syst. Evol. Microbiol.">
        <title>Complete genome sequence of Corynebacterium casei LMG S-19264T (=DSM 44701T), isolated from a smear-ripened cheese.</title>
        <authorList>
            <consortium name="US DOE Joint Genome Institute (JGI-PGF)"/>
            <person name="Walter F."/>
            <person name="Albersmeier A."/>
            <person name="Kalinowski J."/>
            <person name="Ruckert C."/>
        </authorList>
    </citation>
    <scope>NUCLEOTIDE SEQUENCE</scope>
    <source>
        <strain evidence="3">JCM 4988</strain>
    </source>
</reference>
<accession>A0A918PPY0</accession>
<dbReference type="PROSITE" id="PS50943">
    <property type="entry name" value="HTH_CROC1"/>
    <property type="match status" value="1"/>
</dbReference>
<dbReference type="SMART" id="SM00530">
    <property type="entry name" value="HTH_XRE"/>
    <property type="match status" value="1"/>
</dbReference>
<dbReference type="InterPro" id="IPR043917">
    <property type="entry name" value="DUF5753"/>
</dbReference>
<dbReference type="CDD" id="cd00093">
    <property type="entry name" value="HTH_XRE"/>
    <property type="match status" value="1"/>
</dbReference>
<name>A0A918PPY0_9ACTN</name>
<dbReference type="RefSeq" id="WP_190121550.1">
    <property type="nucleotide sequence ID" value="NZ_BMWG01000002.1"/>
</dbReference>
<evidence type="ECO:0000313" key="4">
    <source>
        <dbReference type="Proteomes" id="UP000630936"/>
    </source>
</evidence>